<comment type="similarity">
    <text evidence="5">Belongs to the adenylate kinase family.</text>
</comment>
<dbReference type="PANTHER" id="PTHR23359">
    <property type="entry name" value="NUCLEOTIDE KINASE"/>
    <property type="match status" value="1"/>
</dbReference>
<comment type="subunit">
    <text evidence="6">Monomer.</text>
</comment>
<comment type="caution">
    <text evidence="8">The sequence shown here is derived from an EMBL/GenBank/DDBJ whole genome shotgun (WGS) entry which is preliminary data.</text>
</comment>
<evidence type="ECO:0000256" key="5">
    <source>
        <dbReference type="RuleBase" id="RU003330"/>
    </source>
</evidence>
<name>A0ABT0U0K8_9BACT</name>
<dbReference type="PRINTS" id="PR00094">
    <property type="entry name" value="ADENYLTKNASE"/>
</dbReference>
<evidence type="ECO:0000256" key="6">
    <source>
        <dbReference type="RuleBase" id="RU003331"/>
    </source>
</evidence>
<dbReference type="Pfam" id="PF00406">
    <property type="entry name" value="ADK"/>
    <property type="match status" value="1"/>
</dbReference>
<dbReference type="InterPro" id="IPR000850">
    <property type="entry name" value="Adenylat/UMP-CMP_kin"/>
</dbReference>
<keyword evidence="4 5" id="KW-0418">Kinase</keyword>
<reference evidence="8 9" key="1">
    <citation type="journal article" date="2022" name="Syst. Appl. Microbiol.">
        <title>Rhodopirellula aestuarii sp. nov., a novel member of the genus Rhodopirellula isolated from brackish sediments collected in the Tagus River estuary, Portugal.</title>
        <authorList>
            <person name="Vitorino I.R."/>
            <person name="Klimek D."/>
            <person name="Calusinska M."/>
            <person name="Lobo-da-Cunha A."/>
            <person name="Vasconcelos V."/>
            <person name="Lage O.M."/>
        </authorList>
    </citation>
    <scope>NUCLEOTIDE SEQUENCE [LARGE SCALE GENOMIC DNA]</scope>
    <source>
        <strain evidence="8 9">ICT_H3.1</strain>
    </source>
</reference>
<dbReference type="SUPFAM" id="SSF52540">
    <property type="entry name" value="P-loop containing nucleoside triphosphate hydrolases"/>
    <property type="match status" value="1"/>
</dbReference>
<dbReference type="InterPro" id="IPR033690">
    <property type="entry name" value="Adenylat_kinase_CS"/>
</dbReference>
<accession>A0ABT0U0K8</accession>
<dbReference type="InterPro" id="IPR027417">
    <property type="entry name" value="P-loop_NTPase"/>
</dbReference>
<organism evidence="8 9">
    <name type="scientific">Aporhodopirellula aestuarii</name>
    <dbReference type="NCBI Taxonomy" id="2950107"/>
    <lineage>
        <taxon>Bacteria</taxon>
        <taxon>Pseudomonadati</taxon>
        <taxon>Planctomycetota</taxon>
        <taxon>Planctomycetia</taxon>
        <taxon>Pirellulales</taxon>
        <taxon>Pirellulaceae</taxon>
        <taxon>Aporhodopirellula</taxon>
    </lineage>
</organism>
<keyword evidence="9" id="KW-1185">Reference proteome</keyword>
<keyword evidence="1 5" id="KW-0808">Transferase</keyword>
<dbReference type="CDD" id="cd01428">
    <property type="entry name" value="ADK"/>
    <property type="match status" value="1"/>
</dbReference>
<dbReference type="Proteomes" id="UP001202961">
    <property type="component" value="Unassembled WGS sequence"/>
</dbReference>
<evidence type="ECO:0000313" key="8">
    <source>
        <dbReference type="EMBL" id="MCM2370356.1"/>
    </source>
</evidence>
<dbReference type="GO" id="GO:0016301">
    <property type="term" value="F:kinase activity"/>
    <property type="evidence" value="ECO:0007669"/>
    <property type="project" value="UniProtKB-KW"/>
</dbReference>
<comment type="subcellular location">
    <subcellularLocation>
        <location evidence="6">Cytoplasm</location>
    </subcellularLocation>
</comment>
<keyword evidence="2" id="KW-0545">Nucleotide biosynthesis</keyword>
<sequence length="462" mass="51905">MSPDFDHMPEMPNLRNERGGSGSNSSAGSSDTENSMGNTTTHGGLVADNLSLENQATQVVTDAVVAAAGHGTVEDLEVKDAHVIFNTVWNDLEEEIGHENLRFTKELILLGGAPGSGKGTNSEFIAKVRGLTCPPIIVSDLLNTPEAERIKEAGGMVGDTEVVGILFRKLLEEEYRDGCILDGFPRTRVQVECLHLLVQKMNQLYREYHTTPLAINFRKPTVHAVVLFIDEKTSIERQLLRGRQIAEHNERVALEGDGKIIELRPTDLDPIAAKRRYRVFKEKTWDALQSLKQIYHYHFIDADGSIAEVERKIRTELDYQSSLELDPETYDAVRGLPLATEIGVHARQELVRRLDGYELEHRELFHKVIAVIEQRFVPIIQRHAIAGLSIINSEDHLFDDPLALAMVIDVFAERGFRAVANINLAETPDHFDLQTGKITCKTKKIFRFQVRFEGSEIRRGGR</sequence>
<keyword evidence="6" id="KW-0067">ATP-binding</keyword>
<proteinExistence type="inferred from homology"/>
<dbReference type="PROSITE" id="PS00113">
    <property type="entry name" value="ADENYLATE_KINASE"/>
    <property type="match status" value="1"/>
</dbReference>
<evidence type="ECO:0000256" key="7">
    <source>
        <dbReference type="SAM" id="MobiDB-lite"/>
    </source>
</evidence>
<keyword evidence="3 6" id="KW-0547">Nucleotide-binding</keyword>
<dbReference type="Gene3D" id="3.40.50.300">
    <property type="entry name" value="P-loop containing nucleotide triphosphate hydrolases"/>
    <property type="match status" value="1"/>
</dbReference>
<protein>
    <recommendedName>
        <fullName evidence="6">Adenylate kinase</fullName>
        <ecNumber evidence="6">2.7.4.3</ecNumber>
    </recommendedName>
</protein>
<evidence type="ECO:0000313" key="9">
    <source>
        <dbReference type="Proteomes" id="UP001202961"/>
    </source>
</evidence>
<feature type="compositionally biased region" description="Polar residues" evidence="7">
    <location>
        <begin position="31"/>
        <end position="42"/>
    </location>
</feature>
<evidence type="ECO:0000256" key="4">
    <source>
        <dbReference type="ARBA" id="ARBA00022777"/>
    </source>
</evidence>
<gene>
    <name evidence="8" type="ORF">NB063_06925</name>
</gene>
<feature type="region of interest" description="Disordered" evidence="7">
    <location>
        <begin position="1"/>
        <end position="45"/>
    </location>
</feature>
<evidence type="ECO:0000256" key="1">
    <source>
        <dbReference type="ARBA" id="ARBA00022679"/>
    </source>
</evidence>
<dbReference type="EC" id="2.7.4.3" evidence="6"/>
<evidence type="ECO:0000256" key="3">
    <source>
        <dbReference type="ARBA" id="ARBA00022741"/>
    </source>
</evidence>
<comment type="catalytic activity">
    <reaction evidence="6">
        <text>AMP + ATP = 2 ADP</text>
        <dbReference type="Rhea" id="RHEA:12973"/>
        <dbReference type="ChEBI" id="CHEBI:30616"/>
        <dbReference type="ChEBI" id="CHEBI:456215"/>
        <dbReference type="ChEBI" id="CHEBI:456216"/>
        <dbReference type="EC" id="2.7.4.3"/>
    </reaction>
</comment>
<evidence type="ECO:0000256" key="2">
    <source>
        <dbReference type="ARBA" id="ARBA00022727"/>
    </source>
</evidence>
<dbReference type="EMBL" id="JAMQBK010000021">
    <property type="protein sequence ID" value="MCM2370356.1"/>
    <property type="molecule type" value="Genomic_DNA"/>
</dbReference>